<evidence type="ECO:0008006" key="5">
    <source>
        <dbReference type="Google" id="ProtNLM"/>
    </source>
</evidence>
<dbReference type="STRING" id="1797197.A2Y75_04910"/>
<dbReference type="InterPro" id="IPR036291">
    <property type="entry name" value="NAD(P)-bd_dom_sf"/>
</dbReference>
<dbReference type="NCBIfam" id="NF005559">
    <property type="entry name" value="PRK07231.1"/>
    <property type="match status" value="1"/>
</dbReference>
<dbReference type="PROSITE" id="PS00061">
    <property type="entry name" value="ADH_SHORT"/>
    <property type="match status" value="1"/>
</dbReference>
<proteinExistence type="inferred from homology"/>
<dbReference type="EMBL" id="MELK01000011">
    <property type="protein sequence ID" value="OFW59745.1"/>
    <property type="molecule type" value="Genomic_DNA"/>
</dbReference>
<comment type="caution">
    <text evidence="3">The sequence shown here is derived from an EMBL/GenBank/DDBJ whole genome shotgun (WGS) entry which is preliminary data.</text>
</comment>
<dbReference type="SUPFAM" id="SSF51735">
    <property type="entry name" value="NAD(P)-binding Rossmann-fold domains"/>
    <property type="match status" value="1"/>
</dbReference>
<evidence type="ECO:0000256" key="1">
    <source>
        <dbReference type="ARBA" id="ARBA00006484"/>
    </source>
</evidence>
<keyword evidence="2" id="KW-0560">Oxidoreductase</keyword>
<protein>
    <recommendedName>
        <fullName evidence="5">Short-chain dehydrogenase</fullName>
    </recommendedName>
</protein>
<evidence type="ECO:0000313" key="4">
    <source>
        <dbReference type="Proteomes" id="UP000177876"/>
    </source>
</evidence>
<reference evidence="3 4" key="1">
    <citation type="journal article" date="2016" name="Nat. Commun.">
        <title>Thousands of microbial genomes shed light on interconnected biogeochemical processes in an aquifer system.</title>
        <authorList>
            <person name="Anantharaman K."/>
            <person name="Brown C.T."/>
            <person name="Hug L.A."/>
            <person name="Sharon I."/>
            <person name="Castelle C.J."/>
            <person name="Probst A.J."/>
            <person name="Thomas B.C."/>
            <person name="Singh A."/>
            <person name="Wilkins M.J."/>
            <person name="Karaoz U."/>
            <person name="Brodie E.L."/>
            <person name="Williams K.H."/>
            <person name="Hubbard S.S."/>
            <person name="Banfield J.F."/>
        </authorList>
    </citation>
    <scope>NUCLEOTIDE SEQUENCE [LARGE SCALE GENOMIC DNA]</scope>
</reference>
<dbReference type="InterPro" id="IPR002347">
    <property type="entry name" value="SDR_fam"/>
</dbReference>
<dbReference type="FunFam" id="3.40.50.720:FF:000084">
    <property type="entry name" value="Short-chain dehydrogenase reductase"/>
    <property type="match status" value="1"/>
</dbReference>
<evidence type="ECO:0000256" key="2">
    <source>
        <dbReference type="ARBA" id="ARBA00023002"/>
    </source>
</evidence>
<dbReference type="PANTHER" id="PTHR43943:SF2">
    <property type="entry name" value="DEHYDROGENASE_REDUCTASE 4"/>
    <property type="match status" value="1"/>
</dbReference>
<dbReference type="AlphaFoldDB" id="A0A1F2WSF8"/>
<accession>A0A1F2WSF8</accession>
<dbReference type="InterPro" id="IPR020904">
    <property type="entry name" value="Sc_DH/Rdtase_CS"/>
</dbReference>
<dbReference type="GO" id="GO:0016491">
    <property type="term" value="F:oxidoreductase activity"/>
    <property type="evidence" value="ECO:0007669"/>
    <property type="project" value="UniProtKB-KW"/>
</dbReference>
<dbReference type="PRINTS" id="PR00081">
    <property type="entry name" value="GDHRDH"/>
</dbReference>
<evidence type="ECO:0000313" key="3">
    <source>
        <dbReference type="EMBL" id="OFW59745.1"/>
    </source>
</evidence>
<name>A0A1F2WSF8_9ACTN</name>
<dbReference type="Pfam" id="PF13561">
    <property type="entry name" value="adh_short_C2"/>
    <property type="match status" value="1"/>
</dbReference>
<dbReference type="CDD" id="cd05233">
    <property type="entry name" value="SDR_c"/>
    <property type="match status" value="1"/>
</dbReference>
<dbReference type="PRINTS" id="PR00080">
    <property type="entry name" value="SDRFAMILY"/>
</dbReference>
<gene>
    <name evidence="3" type="ORF">A2Y75_04910</name>
</gene>
<dbReference type="Gene3D" id="3.40.50.720">
    <property type="entry name" value="NAD(P)-binding Rossmann-like Domain"/>
    <property type="match status" value="1"/>
</dbReference>
<sequence length="252" mass="27158">MFSLEGKVALVTGASRGIGRCIAEGFAEMGAKVVLASRTLEALEEVKKGIETAGGDALVVPTHAARMDQIENLVIQSVDRYGTIDILVNNAATNPVFCSSIDVEELAWDKINNLNLKGMFFLTREVGKIMLEKGSGSVINVSSEAGFSPVPFLGVYSITKAAVNMLTKVFAQEWATMGVRVNGFAPGLVKTHFSQYLWDNEEIYKAAMATTPMGRMAEPEEMVGLALYLASDASKYLTGQMILIDGGRDIAY</sequence>
<comment type="similarity">
    <text evidence="1">Belongs to the short-chain dehydrogenases/reductases (SDR) family.</text>
</comment>
<organism evidence="3 4">
    <name type="scientific">Candidatus Solincola sediminis</name>
    <dbReference type="NCBI Taxonomy" id="1797199"/>
    <lineage>
        <taxon>Bacteria</taxon>
        <taxon>Bacillati</taxon>
        <taxon>Actinomycetota</taxon>
        <taxon>Candidatus Geothermincolia</taxon>
        <taxon>Candidatus Geothermincolales</taxon>
        <taxon>Candidatus Geothermincolaceae</taxon>
        <taxon>Candidatus Solincola</taxon>
    </lineage>
</organism>
<dbReference type="PANTHER" id="PTHR43943">
    <property type="entry name" value="DEHYDROGENASE/REDUCTASE (SDR FAMILY) MEMBER 4"/>
    <property type="match status" value="1"/>
</dbReference>
<dbReference type="Proteomes" id="UP000177876">
    <property type="component" value="Unassembled WGS sequence"/>
</dbReference>